<protein>
    <submittedName>
        <fullName evidence="8">Acetyl-CoA C-acyltransferase</fullName>
        <ecNumber evidence="8">2.3.1.16</ecNumber>
    </submittedName>
</protein>
<dbReference type="PANTHER" id="PTHR43365:SF1">
    <property type="entry name" value="ACETYL-COA C-ACYLTRANSFERASE"/>
    <property type="match status" value="1"/>
</dbReference>
<feature type="active site" description="Proton acceptor" evidence="4">
    <location>
        <position position="398"/>
    </location>
</feature>
<evidence type="ECO:0000259" key="7">
    <source>
        <dbReference type="Pfam" id="PF02803"/>
    </source>
</evidence>
<dbReference type="EMBL" id="RRAZ01000008">
    <property type="protein sequence ID" value="RRH76176.1"/>
    <property type="molecule type" value="Genomic_DNA"/>
</dbReference>
<accession>A0A3P3DR71</accession>
<feature type="active site" description="Proton acceptor" evidence="4">
    <location>
        <position position="368"/>
    </location>
</feature>
<comment type="similarity">
    <text evidence="1 5">Belongs to the thiolase-like superfamily. Thiolase family.</text>
</comment>
<dbReference type="Pfam" id="PF00108">
    <property type="entry name" value="Thiolase_N"/>
    <property type="match status" value="1"/>
</dbReference>
<dbReference type="PIRSF" id="PIRSF000429">
    <property type="entry name" value="Ac-CoA_Ac_transf"/>
    <property type="match status" value="1"/>
</dbReference>
<dbReference type="NCBIfam" id="TIGR01930">
    <property type="entry name" value="AcCoA-C-Actrans"/>
    <property type="match status" value="1"/>
</dbReference>
<evidence type="ECO:0000256" key="4">
    <source>
        <dbReference type="PIRSR" id="PIRSR000429-1"/>
    </source>
</evidence>
<dbReference type="InterPro" id="IPR020610">
    <property type="entry name" value="Thiolase_AS"/>
</dbReference>
<evidence type="ECO:0000256" key="1">
    <source>
        <dbReference type="ARBA" id="ARBA00010982"/>
    </source>
</evidence>
<keyword evidence="9" id="KW-1185">Reference proteome</keyword>
<dbReference type="InterPro" id="IPR020616">
    <property type="entry name" value="Thiolase_N"/>
</dbReference>
<evidence type="ECO:0000313" key="8">
    <source>
        <dbReference type="EMBL" id="RRH76176.1"/>
    </source>
</evidence>
<proteinExistence type="inferred from homology"/>
<feature type="active site" description="Acyl-thioester intermediate" evidence="4">
    <location>
        <position position="92"/>
    </location>
</feature>
<dbReference type="InterPro" id="IPR016039">
    <property type="entry name" value="Thiolase-like"/>
</dbReference>
<evidence type="ECO:0000259" key="6">
    <source>
        <dbReference type="Pfam" id="PF00108"/>
    </source>
</evidence>
<dbReference type="PROSITE" id="PS00099">
    <property type="entry name" value="THIOLASE_3"/>
    <property type="match status" value="1"/>
</dbReference>
<gene>
    <name evidence="8" type="ORF">EG244_07085</name>
</gene>
<organism evidence="8 9">
    <name type="scientific">Falsigemmobacter faecalis</name>
    <dbReference type="NCBI Taxonomy" id="2488730"/>
    <lineage>
        <taxon>Bacteria</taxon>
        <taxon>Pseudomonadati</taxon>
        <taxon>Pseudomonadota</taxon>
        <taxon>Alphaproteobacteria</taxon>
        <taxon>Rhodobacterales</taxon>
        <taxon>Paracoccaceae</taxon>
        <taxon>Falsigemmobacter</taxon>
    </lineage>
</organism>
<dbReference type="AlphaFoldDB" id="A0A3P3DR71"/>
<dbReference type="SUPFAM" id="SSF53901">
    <property type="entry name" value="Thiolase-like"/>
    <property type="match status" value="2"/>
</dbReference>
<comment type="caution">
    <text evidence="8">The sequence shown here is derived from an EMBL/GenBank/DDBJ whole genome shotgun (WGS) entry which is preliminary data.</text>
</comment>
<dbReference type="GO" id="GO:0003988">
    <property type="term" value="F:acetyl-CoA C-acyltransferase activity"/>
    <property type="evidence" value="ECO:0007669"/>
    <property type="project" value="UniProtKB-EC"/>
</dbReference>
<evidence type="ECO:0000256" key="5">
    <source>
        <dbReference type="RuleBase" id="RU003557"/>
    </source>
</evidence>
<dbReference type="PANTHER" id="PTHR43365">
    <property type="entry name" value="BLR7806 PROTEIN"/>
    <property type="match status" value="1"/>
</dbReference>
<dbReference type="Gene3D" id="3.40.47.10">
    <property type="match status" value="2"/>
</dbReference>
<feature type="domain" description="Thiolase C-terminal" evidence="7">
    <location>
        <begin position="290"/>
        <end position="411"/>
    </location>
</feature>
<sequence length="412" mass="42821">MAQAYIIDHCRTPRGSGKPGRGALSGLHPQELGAAVLRALRDRNDLPTGQVDDILWGCSNQQAKQGSDLGRMTALAAGYDLRASGITLDRFCGSGLSAVMLGAASVMSGMEDIVIAGGCEMMSHNIADPRAQRTRLMDADNPALRALYPQVAQGLCADAIASLENIPRPALEALALESQRRAAVAISEGRFRGALVPVYDAAGAVLLAEDEHPRPGTTAEGLAALAPAFGTAAGVVIDDEGTTQLDLLLRAVPDLQMQFMHHAGTSSGVADGAAAVLLASEAAVAAHGWRPRARIIAMANMGDSPELMLNAPVPATRKVLAKAGLTLEDIDLFEVNEAFAVVPEKFLRDTGVSRDKVNVNGGAIALGHPIGATGAILTGTLLDELERRGVRRGLVTMCAAGGMAPALIIERL</sequence>
<keyword evidence="3 5" id="KW-0012">Acyltransferase</keyword>
<name>A0A3P3DR71_9RHOB</name>
<dbReference type="Pfam" id="PF02803">
    <property type="entry name" value="Thiolase_C"/>
    <property type="match status" value="1"/>
</dbReference>
<dbReference type="InterPro" id="IPR020617">
    <property type="entry name" value="Thiolase_C"/>
</dbReference>
<dbReference type="InterPro" id="IPR002155">
    <property type="entry name" value="Thiolase"/>
</dbReference>
<evidence type="ECO:0000256" key="2">
    <source>
        <dbReference type="ARBA" id="ARBA00022679"/>
    </source>
</evidence>
<dbReference type="PROSITE" id="PS00737">
    <property type="entry name" value="THIOLASE_2"/>
    <property type="match status" value="1"/>
</dbReference>
<evidence type="ECO:0000313" key="9">
    <source>
        <dbReference type="Proteomes" id="UP000282125"/>
    </source>
</evidence>
<keyword evidence="2 5" id="KW-0808">Transferase</keyword>
<reference evidence="8 9" key="1">
    <citation type="submission" date="2018-11" db="EMBL/GenBank/DDBJ databases">
        <title>Gemmobacter sp. nov., YIM 102744-1 draft genome.</title>
        <authorList>
            <person name="Li G."/>
            <person name="Jiang Y."/>
        </authorList>
    </citation>
    <scope>NUCLEOTIDE SEQUENCE [LARGE SCALE GENOMIC DNA]</scope>
    <source>
        <strain evidence="8 9">YIM 102744-1</strain>
    </source>
</reference>
<dbReference type="RefSeq" id="WP_124964315.1">
    <property type="nucleotide sequence ID" value="NZ_RRAZ01000008.1"/>
</dbReference>
<dbReference type="Proteomes" id="UP000282125">
    <property type="component" value="Unassembled WGS sequence"/>
</dbReference>
<evidence type="ECO:0000256" key="3">
    <source>
        <dbReference type="ARBA" id="ARBA00023315"/>
    </source>
</evidence>
<dbReference type="OrthoDB" id="7623727at2"/>
<dbReference type="InterPro" id="IPR020613">
    <property type="entry name" value="Thiolase_CS"/>
</dbReference>
<dbReference type="EC" id="2.3.1.16" evidence="8"/>
<dbReference type="CDD" id="cd00751">
    <property type="entry name" value="thiolase"/>
    <property type="match status" value="1"/>
</dbReference>
<feature type="domain" description="Thiolase N-terminal" evidence="6">
    <location>
        <begin position="5"/>
        <end position="236"/>
    </location>
</feature>
<dbReference type="NCBIfam" id="NF004682">
    <property type="entry name" value="PRK06025.1"/>
    <property type="match status" value="1"/>
</dbReference>